<keyword evidence="1" id="KW-1133">Transmembrane helix</keyword>
<protein>
    <recommendedName>
        <fullName evidence="4">Protein sleepless</fullName>
    </recommendedName>
</protein>
<evidence type="ECO:0000256" key="1">
    <source>
        <dbReference type="SAM" id="Phobius"/>
    </source>
</evidence>
<gene>
    <name evidence="2" type="ORF">BLA29_004569</name>
</gene>
<feature type="transmembrane region" description="Helical" evidence="1">
    <location>
        <begin position="7"/>
        <end position="30"/>
    </location>
</feature>
<reference evidence="2 3" key="1">
    <citation type="submission" date="2017-03" db="EMBL/GenBank/DDBJ databases">
        <title>Genome Survey of Euroglyphus maynei.</title>
        <authorList>
            <person name="Arlian L.G."/>
            <person name="Morgan M.S."/>
            <person name="Rider S.D."/>
        </authorList>
    </citation>
    <scope>NUCLEOTIDE SEQUENCE [LARGE SCALE GENOMIC DNA]</scope>
    <source>
        <strain evidence="2">Arlian Lab</strain>
        <tissue evidence="2">Whole body</tissue>
    </source>
</reference>
<keyword evidence="3" id="KW-1185">Reference proteome</keyword>
<organism evidence="2 3">
    <name type="scientific">Euroglyphus maynei</name>
    <name type="common">Mayne's house dust mite</name>
    <dbReference type="NCBI Taxonomy" id="6958"/>
    <lineage>
        <taxon>Eukaryota</taxon>
        <taxon>Metazoa</taxon>
        <taxon>Ecdysozoa</taxon>
        <taxon>Arthropoda</taxon>
        <taxon>Chelicerata</taxon>
        <taxon>Arachnida</taxon>
        <taxon>Acari</taxon>
        <taxon>Acariformes</taxon>
        <taxon>Sarcoptiformes</taxon>
        <taxon>Astigmata</taxon>
        <taxon>Psoroptidia</taxon>
        <taxon>Analgoidea</taxon>
        <taxon>Pyroglyphidae</taxon>
        <taxon>Pyroglyphinae</taxon>
        <taxon>Euroglyphus</taxon>
    </lineage>
</organism>
<keyword evidence="1" id="KW-0472">Membrane</keyword>
<keyword evidence="1" id="KW-0812">Transmembrane</keyword>
<comment type="caution">
    <text evidence="2">The sequence shown here is derived from an EMBL/GenBank/DDBJ whole genome shotgun (WGS) entry which is preliminary data.</text>
</comment>
<dbReference type="Proteomes" id="UP000194236">
    <property type="component" value="Unassembled WGS sequence"/>
</dbReference>
<evidence type="ECO:0008006" key="4">
    <source>
        <dbReference type="Google" id="ProtNLM"/>
    </source>
</evidence>
<name>A0A1Y3ARG0_EURMA</name>
<dbReference type="EMBL" id="MUJZ01062877">
    <property type="protein sequence ID" value="OTF71031.1"/>
    <property type="molecule type" value="Genomic_DNA"/>
</dbReference>
<sequence length="131" mass="14784">MNIGISLYLMITLPLLVIGGNPIGVLYCWICDSSVDSNCLNNIPHGIPDDSTSANIRKYFQPCNWSVNVVNYQCLTIYMDNNDKHIIRQCGYDDYQYSCYKNQTNLICPCDYNGCNGSVKIFSNVKSTTKN</sequence>
<evidence type="ECO:0000313" key="3">
    <source>
        <dbReference type="Proteomes" id="UP000194236"/>
    </source>
</evidence>
<evidence type="ECO:0000313" key="2">
    <source>
        <dbReference type="EMBL" id="OTF71031.1"/>
    </source>
</evidence>
<dbReference type="OrthoDB" id="6420171at2759"/>
<proteinExistence type="predicted"/>
<accession>A0A1Y3ARG0</accession>
<dbReference type="AlphaFoldDB" id="A0A1Y3ARG0"/>